<evidence type="ECO:0000256" key="8">
    <source>
        <dbReference type="ARBA" id="ARBA00023136"/>
    </source>
</evidence>
<protein>
    <submittedName>
        <fullName evidence="11">Solute carrier family 4 member 11</fullName>
    </submittedName>
</protein>
<keyword evidence="3" id="KW-0813">Transport</keyword>
<dbReference type="Proteomes" id="UP000472274">
    <property type="component" value="Unplaced"/>
</dbReference>
<keyword evidence="7" id="KW-0406">Ion transport</keyword>
<evidence type="ECO:0000256" key="1">
    <source>
        <dbReference type="ARBA" id="ARBA00004651"/>
    </source>
</evidence>
<reference evidence="11" key="2">
    <citation type="submission" date="2025-09" db="UniProtKB">
        <authorList>
            <consortium name="Ensembl"/>
        </authorList>
    </citation>
    <scope>IDENTIFICATION</scope>
</reference>
<keyword evidence="6 9" id="KW-1133">Transmembrane helix</keyword>
<dbReference type="InterPro" id="IPR016152">
    <property type="entry name" value="PTrfase/Anion_transptr"/>
</dbReference>
<evidence type="ECO:0000256" key="7">
    <source>
        <dbReference type="ARBA" id="ARBA00023065"/>
    </source>
</evidence>
<keyword evidence="8 9" id="KW-0472">Membrane</keyword>
<dbReference type="GO" id="GO:0006820">
    <property type="term" value="P:monoatomic anion transport"/>
    <property type="evidence" value="ECO:0007669"/>
    <property type="project" value="InterPro"/>
</dbReference>
<feature type="domain" description="Bicarbonate transporter-like transmembrane" evidence="10">
    <location>
        <begin position="274"/>
        <end position="741"/>
    </location>
</feature>
<dbReference type="PANTHER" id="PTHR11453">
    <property type="entry name" value="ANION EXCHANGE PROTEIN"/>
    <property type="match status" value="1"/>
</dbReference>
<feature type="transmembrane region" description="Helical" evidence="9">
    <location>
        <begin position="578"/>
        <end position="604"/>
    </location>
</feature>
<feature type="transmembrane region" description="Helical" evidence="9">
    <location>
        <begin position="348"/>
        <end position="369"/>
    </location>
</feature>
<sequence length="775" mass="87294">GAQNGSKSCYLKCDTDDGCENKEEVGGEELFDTVNSSIVSGDSIRFFVNVNLEVQQNVTGKCINLSLIQYLKLKNFEEEVRAHRDLDGFLARAIIILDETATSLDDVLREMLKHFAEDSDNTEPSCNFDKIMSTLFTDSGAPREGNVHLLSDTIQGVTATVTGVQYQQSWLCIICTIKSLQRRHVCISRLERPQNWGENSCEVRFVILVLAPPKMKLLETKTEEEFKEALVHQRHLLTVVNQRPSAVNEGHKTHSHKPLKVGREKLHEFFNVGKGIFDDIARRFPVYALDFTDGIIGNNKAIGKYITTMIFLYFACLLPSIAFGSLNDENTRGVIDVQKTIVGQCIGGLLYALFSGQPLVVLLTTAPLALYINVIRGICDDYSLDFSAFYAWIGLWNSFFLVLYSLFNFSLVMKLFKRSTEEIIALFISITFVLDALKGIIKVFKKYYYHEHQGDSYLENTRADVIPSLSINTTFLMNSSVSRSMSLENQTGMNEVVHYGRETAVLSLMLMLGTLWLGHTLYQFKKSPYLHARVREILSDCALPISVLTFSIVGSYFFKEIEMSKFNYNPSESLFVLAPIQSLSIGSVMSAMGLGFLLSMLFFIEQNIVASLTNAPENRLVKGTAYHWDLLLVALINTGLSVFGLPWIHAAFPHSPMHVRALAYVEERVENGHIYETIVSVKETRLTTLVANFLVGLSLFLLPFPLQWIPKPVLYGLFLYIALTSIDGNQLFERVALLLKEQVLQLLILCGFGMSPLPYMKMIFPLIMIGMIPIR</sequence>
<proteinExistence type="inferred from homology"/>
<dbReference type="Ensembl" id="ENSTMTT00000001012.1">
    <property type="protein sequence ID" value="ENSTMTP00000000986.1"/>
    <property type="gene ID" value="ENSTMTG00000000726.1"/>
</dbReference>
<name>A0A674HVC5_9SAUR</name>
<evidence type="ECO:0000313" key="12">
    <source>
        <dbReference type="Proteomes" id="UP000472274"/>
    </source>
</evidence>
<evidence type="ECO:0000259" key="10">
    <source>
        <dbReference type="Pfam" id="PF00955"/>
    </source>
</evidence>
<organism evidence="11 12">
    <name type="scientific">Terrapene triunguis</name>
    <name type="common">Three-toed box turtle</name>
    <dbReference type="NCBI Taxonomy" id="2587831"/>
    <lineage>
        <taxon>Eukaryota</taxon>
        <taxon>Metazoa</taxon>
        <taxon>Chordata</taxon>
        <taxon>Craniata</taxon>
        <taxon>Vertebrata</taxon>
        <taxon>Euteleostomi</taxon>
        <taxon>Archelosauria</taxon>
        <taxon>Testudinata</taxon>
        <taxon>Testudines</taxon>
        <taxon>Cryptodira</taxon>
        <taxon>Durocryptodira</taxon>
        <taxon>Testudinoidea</taxon>
        <taxon>Emydidae</taxon>
        <taxon>Terrapene</taxon>
    </lineage>
</organism>
<feature type="transmembrane region" description="Helical" evidence="9">
    <location>
        <begin position="625"/>
        <end position="648"/>
    </location>
</feature>
<dbReference type="FunFam" id="1.10.287.570:FF:000002">
    <property type="entry name" value="Solute carrier family 4 member 11"/>
    <property type="match status" value="1"/>
</dbReference>
<dbReference type="InterPro" id="IPR011531">
    <property type="entry name" value="HCO3_transpt-like_TM_dom"/>
</dbReference>
<dbReference type="InterPro" id="IPR003020">
    <property type="entry name" value="HCO3_transpt_euk"/>
</dbReference>
<evidence type="ECO:0000256" key="3">
    <source>
        <dbReference type="ARBA" id="ARBA00022448"/>
    </source>
</evidence>
<gene>
    <name evidence="11" type="primary">SLC4A11</name>
</gene>
<dbReference type="AlphaFoldDB" id="A0A674HVC5"/>
<comment type="similarity">
    <text evidence="2">Belongs to the anion exchanger (TC 2.A.31) family.</text>
</comment>
<keyword evidence="12" id="KW-1185">Reference proteome</keyword>
<dbReference type="GO" id="GO:0005452">
    <property type="term" value="F:solute:inorganic anion antiporter activity"/>
    <property type="evidence" value="ECO:0007669"/>
    <property type="project" value="InterPro"/>
</dbReference>
<dbReference type="GO" id="GO:0016323">
    <property type="term" value="C:basolateral plasma membrane"/>
    <property type="evidence" value="ECO:0007669"/>
    <property type="project" value="TreeGrafter"/>
</dbReference>
<dbReference type="GeneTree" id="ENSGT00940000154894"/>
<dbReference type="SUPFAM" id="SSF55804">
    <property type="entry name" value="Phoshotransferase/anion transport protein"/>
    <property type="match status" value="1"/>
</dbReference>
<evidence type="ECO:0000256" key="9">
    <source>
        <dbReference type="SAM" id="Phobius"/>
    </source>
</evidence>
<feature type="transmembrane region" description="Helical" evidence="9">
    <location>
        <begin position="305"/>
        <end position="327"/>
    </location>
</feature>
<evidence type="ECO:0000256" key="4">
    <source>
        <dbReference type="ARBA" id="ARBA00022475"/>
    </source>
</evidence>
<accession>A0A674HVC5</accession>
<dbReference type="PANTHER" id="PTHR11453:SF127">
    <property type="entry name" value="SOLUTE CARRIER FAMILY 4 MEMBER 11"/>
    <property type="match status" value="1"/>
</dbReference>
<evidence type="ECO:0000313" key="11">
    <source>
        <dbReference type="Ensembl" id="ENSTMTP00000000986.1"/>
    </source>
</evidence>
<feature type="transmembrane region" description="Helical" evidence="9">
    <location>
        <begin position="537"/>
        <end position="558"/>
    </location>
</feature>
<evidence type="ECO:0000256" key="6">
    <source>
        <dbReference type="ARBA" id="ARBA00022989"/>
    </source>
</evidence>
<feature type="transmembrane region" description="Helical" evidence="9">
    <location>
        <begin position="744"/>
        <end position="769"/>
    </location>
</feature>
<keyword evidence="5 9" id="KW-0812">Transmembrane</keyword>
<evidence type="ECO:0000256" key="2">
    <source>
        <dbReference type="ARBA" id="ARBA00010993"/>
    </source>
</evidence>
<feature type="transmembrane region" description="Helical" evidence="9">
    <location>
        <begin position="504"/>
        <end position="525"/>
    </location>
</feature>
<evidence type="ECO:0000256" key="5">
    <source>
        <dbReference type="ARBA" id="ARBA00022692"/>
    </source>
</evidence>
<comment type="subcellular location">
    <subcellularLocation>
        <location evidence="1">Cell membrane</location>
        <topology evidence="1">Multi-pass membrane protein</topology>
    </subcellularLocation>
</comment>
<keyword evidence="4" id="KW-1003">Cell membrane</keyword>
<dbReference type="Pfam" id="PF00955">
    <property type="entry name" value="HCO3_cotransp"/>
    <property type="match status" value="1"/>
</dbReference>
<reference evidence="11" key="1">
    <citation type="submission" date="2025-08" db="UniProtKB">
        <authorList>
            <consortium name="Ensembl"/>
        </authorList>
    </citation>
    <scope>IDENTIFICATION</scope>
</reference>
<dbReference type="PRINTS" id="PR01231">
    <property type="entry name" value="HCO3TRNSPORT"/>
</dbReference>
<feature type="transmembrane region" description="Helical" evidence="9">
    <location>
        <begin position="686"/>
        <end position="706"/>
    </location>
</feature>
<dbReference type="Gene3D" id="1.10.287.570">
    <property type="entry name" value="Helical hairpin bin"/>
    <property type="match status" value="1"/>
</dbReference>
<dbReference type="GO" id="GO:0050801">
    <property type="term" value="P:monoatomic ion homeostasis"/>
    <property type="evidence" value="ECO:0007669"/>
    <property type="project" value="TreeGrafter"/>
</dbReference>
<feature type="transmembrane region" description="Helical" evidence="9">
    <location>
        <begin position="389"/>
        <end position="411"/>
    </location>
</feature>